<name>A0A1F6DWU4_9BACT</name>
<dbReference type="EMBL" id="MFLK01000029">
    <property type="protein sequence ID" value="OGG65866.1"/>
    <property type="molecule type" value="Genomic_DNA"/>
</dbReference>
<dbReference type="STRING" id="1798497.A3D71_00660"/>
<dbReference type="Gene3D" id="2.40.30.100">
    <property type="entry name" value="AF2212/PG0164-like"/>
    <property type="match status" value="1"/>
</dbReference>
<proteinExistence type="predicted"/>
<reference evidence="1 2" key="1">
    <citation type="journal article" date="2016" name="Nat. Commun.">
        <title>Thousands of microbial genomes shed light on interconnected biogeochemical processes in an aquifer system.</title>
        <authorList>
            <person name="Anantharaman K."/>
            <person name="Brown C.T."/>
            <person name="Hug L.A."/>
            <person name="Sharon I."/>
            <person name="Castelle C.J."/>
            <person name="Probst A.J."/>
            <person name="Thomas B.C."/>
            <person name="Singh A."/>
            <person name="Wilkins M.J."/>
            <person name="Karaoz U."/>
            <person name="Brodie E.L."/>
            <person name="Williams K.H."/>
            <person name="Hubbard S.S."/>
            <person name="Banfield J.F."/>
        </authorList>
    </citation>
    <scope>NUCLEOTIDE SEQUENCE [LARGE SCALE GENOMIC DNA]</scope>
</reference>
<dbReference type="AlphaFoldDB" id="A0A1F6DWU4"/>
<organism evidence="1 2">
    <name type="scientific">Candidatus Kaiserbacteria bacterium RIFCSPHIGHO2_02_FULL_55_20</name>
    <dbReference type="NCBI Taxonomy" id="1798497"/>
    <lineage>
        <taxon>Bacteria</taxon>
        <taxon>Candidatus Kaiseribacteriota</taxon>
    </lineage>
</organism>
<comment type="caution">
    <text evidence="1">The sequence shown here is derived from an EMBL/GenBank/DDBJ whole genome shotgun (WGS) entry which is preliminary data.</text>
</comment>
<gene>
    <name evidence="1" type="ORF">A3D71_00660</name>
</gene>
<dbReference type="InterPro" id="IPR037079">
    <property type="entry name" value="AF2212/PG0164-like_sf"/>
</dbReference>
<dbReference type="SUPFAM" id="SSF141694">
    <property type="entry name" value="AF2212/PG0164-like"/>
    <property type="match status" value="1"/>
</dbReference>
<dbReference type="Proteomes" id="UP000177652">
    <property type="component" value="Unassembled WGS sequence"/>
</dbReference>
<accession>A0A1F6DWU4</accession>
<evidence type="ECO:0000313" key="2">
    <source>
        <dbReference type="Proteomes" id="UP000177652"/>
    </source>
</evidence>
<sequence length="100" mass="11397">MAKRYKVRSEVVLWPGAQGAWHFVYVDKKHSEEIRKKYTGPRRGFGAVRVRVRVGKTTWETSIFPDSRAGVYILPLKAKVRRAEGIFAGDTITFTLEISA</sequence>
<evidence type="ECO:0008006" key="3">
    <source>
        <dbReference type="Google" id="ProtNLM"/>
    </source>
</evidence>
<dbReference type="InterPro" id="IPR015018">
    <property type="entry name" value="DUF1905"/>
</dbReference>
<dbReference type="Pfam" id="PF08922">
    <property type="entry name" value="DUF1905"/>
    <property type="match status" value="1"/>
</dbReference>
<protein>
    <recommendedName>
        <fullName evidence="3">DUF1905 domain-containing protein</fullName>
    </recommendedName>
</protein>
<evidence type="ECO:0000313" key="1">
    <source>
        <dbReference type="EMBL" id="OGG65866.1"/>
    </source>
</evidence>